<dbReference type="Pfam" id="PF01451">
    <property type="entry name" value="LMWPc"/>
    <property type="match status" value="1"/>
</dbReference>
<dbReference type="EC" id="3.9.1.2" evidence="2"/>
<feature type="domain" description="Phosphotyrosine protein phosphatase I" evidence="1">
    <location>
        <begin position="1"/>
        <end position="96"/>
    </location>
</feature>
<evidence type="ECO:0000259" key="1">
    <source>
        <dbReference type="SMART" id="SM00226"/>
    </source>
</evidence>
<gene>
    <name evidence="2" type="primary">ywlE_2</name>
    <name evidence="2" type="ORF">SDC9_180021</name>
</gene>
<dbReference type="Gene3D" id="3.40.50.2300">
    <property type="match status" value="1"/>
</dbReference>
<accession>A0A645H2J0</accession>
<protein>
    <submittedName>
        <fullName evidence="2">Protein-arginine-phosphatase</fullName>
        <ecNumber evidence="2">3.9.1.2</ecNumber>
    </submittedName>
</protein>
<sequence length="102" mass="11032">MAQRAVAEIGGDLSNFRSRPLSRAMVDDSDLIVAMTADHREDILASYPSAAGKTRLLLEFAPGNDENVADPYGGSLDLYRYTLEAMMPALGGLIGKMEKNLI</sequence>
<keyword evidence="2" id="KW-0378">Hydrolase</keyword>
<dbReference type="InterPro" id="IPR036196">
    <property type="entry name" value="Ptyr_pPase_sf"/>
</dbReference>
<dbReference type="SUPFAM" id="SSF52788">
    <property type="entry name" value="Phosphotyrosine protein phosphatases I"/>
    <property type="match status" value="1"/>
</dbReference>
<dbReference type="SMART" id="SM00226">
    <property type="entry name" value="LMWPc"/>
    <property type="match status" value="1"/>
</dbReference>
<dbReference type="InterPro" id="IPR023485">
    <property type="entry name" value="Ptyr_pPase"/>
</dbReference>
<comment type="caution">
    <text evidence="2">The sequence shown here is derived from an EMBL/GenBank/DDBJ whole genome shotgun (WGS) entry which is preliminary data.</text>
</comment>
<reference evidence="2" key="1">
    <citation type="submission" date="2019-08" db="EMBL/GenBank/DDBJ databases">
        <authorList>
            <person name="Kucharzyk K."/>
            <person name="Murdoch R.W."/>
            <person name="Higgins S."/>
            <person name="Loffler F."/>
        </authorList>
    </citation>
    <scope>NUCLEOTIDE SEQUENCE</scope>
</reference>
<name>A0A645H2J0_9ZZZZ</name>
<dbReference type="GO" id="GO:0098627">
    <property type="term" value="F:protein arginine phosphatase activity"/>
    <property type="evidence" value="ECO:0007669"/>
    <property type="project" value="UniProtKB-EC"/>
</dbReference>
<dbReference type="AlphaFoldDB" id="A0A645H2J0"/>
<proteinExistence type="predicted"/>
<evidence type="ECO:0000313" key="2">
    <source>
        <dbReference type="EMBL" id="MPN32542.1"/>
    </source>
</evidence>
<organism evidence="2">
    <name type="scientific">bioreactor metagenome</name>
    <dbReference type="NCBI Taxonomy" id="1076179"/>
    <lineage>
        <taxon>unclassified sequences</taxon>
        <taxon>metagenomes</taxon>
        <taxon>ecological metagenomes</taxon>
    </lineage>
</organism>
<dbReference type="EMBL" id="VSSQ01084616">
    <property type="protein sequence ID" value="MPN32542.1"/>
    <property type="molecule type" value="Genomic_DNA"/>
</dbReference>